<keyword evidence="3" id="KW-0732">Signal</keyword>
<sequence>MDTHCRGKRPMKPARVVVLLAALLASTLTFADGATPRELAQTRALLAIEYMKIGNMRVALENADQSIKFDPTFQAGYLARALIYMQLGVDAEAEAAFNRALKLDAANPEVNNNFGWYLCSRGRYEEAIARFDRALADPLYQSPQSAMVNKAACLVRMDQRPLANQWLLAALRRAPNDPSALRELLNLSLLDKNVTLATFYYERLKFDERRMSPAELMMGIRLARLKQDQAMETRLADYLKTRFPDTGEAQMLLSGN</sequence>
<name>A0ABT5IRH5_9NEIS</name>
<protein>
    <submittedName>
        <fullName evidence="4">Type IV pilus biogenesis/stability protein PilW</fullName>
    </submittedName>
</protein>
<comment type="caution">
    <text evidence="4">The sequence shown here is derived from an EMBL/GenBank/DDBJ whole genome shotgun (WGS) entry which is preliminary data.</text>
</comment>
<dbReference type="SUPFAM" id="SSF48452">
    <property type="entry name" value="TPR-like"/>
    <property type="match status" value="1"/>
</dbReference>
<keyword evidence="5" id="KW-1185">Reference proteome</keyword>
<accession>A0ABT5IRH5</accession>
<evidence type="ECO:0000256" key="3">
    <source>
        <dbReference type="SAM" id="SignalP"/>
    </source>
</evidence>
<keyword evidence="2" id="KW-0802">TPR repeat</keyword>
<dbReference type="InterPro" id="IPR011990">
    <property type="entry name" value="TPR-like_helical_dom_sf"/>
</dbReference>
<feature type="signal peptide" evidence="3">
    <location>
        <begin position="1"/>
        <end position="31"/>
    </location>
</feature>
<gene>
    <name evidence="4" type="primary">pilW</name>
    <name evidence="4" type="ORF">PQU96_08755</name>
</gene>
<dbReference type="EMBL" id="JAQQLE010000007">
    <property type="protein sequence ID" value="MDC7714214.1"/>
    <property type="molecule type" value="Genomic_DNA"/>
</dbReference>
<keyword evidence="1" id="KW-0677">Repeat</keyword>
<evidence type="ECO:0000256" key="1">
    <source>
        <dbReference type="ARBA" id="ARBA00022737"/>
    </source>
</evidence>
<organism evidence="4 5">
    <name type="scientific">Vogesella margarita</name>
    <dbReference type="NCBI Taxonomy" id="2984199"/>
    <lineage>
        <taxon>Bacteria</taxon>
        <taxon>Pseudomonadati</taxon>
        <taxon>Pseudomonadota</taxon>
        <taxon>Betaproteobacteria</taxon>
        <taxon>Neisseriales</taxon>
        <taxon>Chromobacteriaceae</taxon>
        <taxon>Vogesella</taxon>
    </lineage>
</organism>
<evidence type="ECO:0000313" key="4">
    <source>
        <dbReference type="EMBL" id="MDC7714214.1"/>
    </source>
</evidence>
<dbReference type="PANTHER" id="PTHR44858">
    <property type="entry name" value="TETRATRICOPEPTIDE REPEAT PROTEIN 6"/>
    <property type="match status" value="1"/>
</dbReference>
<proteinExistence type="predicted"/>
<reference evidence="4 5" key="1">
    <citation type="submission" date="2023-01" db="EMBL/GenBank/DDBJ databases">
        <title>Novel species of the genus Vogesella isolated from rivers.</title>
        <authorList>
            <person name="Lu H."/>
        </authorList>
    </citation>
    <scope>NUCLEOTIDE SEQUENCE [LARGE SCALE GENOMIC DNA]</scope>
    <source>
        <strain evidence="4 5">LYT5W</strain>
    </source>
</reference>
<feature type="chain" id="PRO_5045800645" evidence="3">
    <location>
        <begin position="32"/>
        <end position="256"/>
    </location>
</feature>
<dbReference type="NCBIfam" id="TIGR02521">
    <property type="entry name" value="type_IV_pilW"/>
    <property type="match status" value="1"/>
</dbReference>
<dbReference type="PANTHER" id="PTHR44858:SF1">
    <property type="entry name" value="UDP-N-ACETYLGLUCOSAMINE--PEPTIDE N-ACETYLGLUCOSAMINYLTRANSFERASE SPINDLY-RELATED"/>
    <property type="match status" value="1"/>
</dbReference>
<dbReference type="InterPro" id="IPR013360">
    <property type="entry name" value="Pilus_4_PilW"/>
</dbReference>
<dbReference type="Pfam" id="PF13431">
    <property type="entry name" value="TPR_17"/>
    <property type="match status" value="1"/>
</dbReference>
<dbReference type="Gene3D" id="1.25.40.10">
    <property type="entry name" value="Tetratricopeptide repeat domain"/>
    <property type="match status" value="1"/>
</dbReference>
<evidence type="ECO:0000256" key="2">
    <source>
        <dbReference type="ARBA" id="ARBA00022803"/>
    </source>
</evidence>
<dbReference type="InterPro" id="IPR050498">
    <property type="entry name" value="Ycf3"/>
</dbReference>
<dbReference type="SMART" id="SM00028">
    <property type="entry name" value="TPR"/>
    <property type="match status" value="3"/>
</dbReference>
<evidence type="ECO:0000313" key="5">
    <source>
        <dbReference type="Proteomes" id="UP001222030"/>
    </source>
</evidence>
<dbReference type="InterPro" id="IPR019734">
    <property type="entry name" value="TPR_rpt"/>
</dbReference>
<dbReference type="RefSeq" id="WP_272771930.1">
    <property type="nucleotide sequence ID" value="NZ_JAQQLE010000007.1"/>
</dbReference>
<dbReference type="Proteomes" id="UP001222030">
    <property type="component" value="Unassembled WGS sequence"/>
</dbReference>